<name>A0ABD0VPH6_DENTH</name>
<accession>A0ABD0VPH6</accession>
<keyword evidence="3" id="KW-1185">Reference proteome</keyword>
<feature type="compositionally biased region" description="Acidic residues" evidence="1">
    <location>
        <begin position="55"/>
        <end position="74"/>
    </location>
</feature>
<dbReference type="Proteomes" id="UP001552299">
    <property type="component" value="Unassembled WGS sequence"/>
</dbReference>
<dbReference type="EMBL" id="JANQDX010000003">
    <property type="protein sequence ID" value="KAL0926645.1"/>
    <property type="molecule type" value="Genomic_DNA"/>
</dbReference>
<evidence type="ECO:0000313" key="3">
    <source>
        <dbReference type="Proteomes" id="UP001552299"/>
    </source>
</evidence>
<evidence type="ECO:0000256" key="1">
    <source>
        <dbReference type="SAM" id="MobiDB-lite"/>
    </source>
</evidence>
<evidence type="ECO:0000313" key="2">
    <source>
        <dbReference type="EMBL" id="KAL0926645.1"/>
    </source>
</evidence>
<gene>
    <name evidence="2" type="ORF">M5K25_002883</name>
</gene>
<feature type="region of interest" description="Disordered" evidence="1">
    <location>
        <begin position="53"/>
        <end position="81"/>
    </location>
</feature>
<dbReference type="AlphaFoldDB" id="A0ABD0VPH6"/>
<sequence length="118" mass="11809">MDDVAPWVLDGFGLLAGGLEIGVFLVDVIGAADFAEHVEGLLLVAALDEGVGGVGEEEGAEGDDGGGDGGEGEADAPAPAPFDLGAAVVDEACGENANCDHELEADVEHASEFGRCHF</sequence>
<proteinExistence type="predicted"/>
<protein>
    <submittedName>
        <fullName evidence="2">Uncharacterized protein</fullName>
    </submittedName>
</protein>
<reference evidence="2 3" key="1">
    <citation type="journal article" date="2024" name="Plant Biotechnol. J.">
        <title>Dendrobium thyrsiflorum genome and its molecular insights into genes involved in important horticultural traits.</title>
        <authorList>
            <person name="Chen B."/>
            <person name="Wang J.Y."/>
            <person name="Zheng P.J."/>
            <person name="Li K.L."/>
            <person name="Liang Y.M."/>
            <person name="Chen X.F."/>
            <person name="Zhang C."/>
            <person name="Zhao X."/>
            <person name="He X."/>
            <person name="Zhang G.Q."/>
            <person name="Liu Z.J."/>
            <person name="Xu Q."/>
        </authorList>
    </citation>
    <scope>NUCLEOTIDE SEQUENCE [LARGE SCALE GENOMIC DNA]</scope>
    <source>
        <strain evidence="2">GZMU011</strain>
    </source>
</reference>
<comment type="caution">
    <text evidence="2">The sequence shown here is derived from an EMBL/GenBank/DDBJ whole genome shotgun (WGS) entry which is preliminary data.</text>
</comment>
<organism evidence="2 3">
    <name type="scientific">Dendrobium thyrsiflorum</name>
    <name type="common">Pinecone-like raceme dendrobium</name>
    <name type="synonym">Orchid</name>
    <dbReference type="NCBI Taxonomy" id="117978"/>
    <lineage>
        <taxon>Eukaryota</taxon>
        <taxon>Viridiplantae</taxon>
        <taxon>Streptophyta</taxon>
        <taxon>Embryophyta</taxon>
        <taxon>Tracheophyta</taxon>
        <taxon>Spermatophyta</taxon>
        <taxon>Magnoliopsida</taxon>
        <taxon>Liliopsida</taxon>
        <taxon>Asparagales</taxon>
        <taxon>Orchidaceae</taxon>
        <taxon>Epidendroideae</taxon>
        <taxon>Malaxideae</taxon>
        <taxon>Dendrobiinae</taxon>
        <taxon>Dendrobium</taxon>
    </lineage>
</organism>